<comment type="caution">
    <text evidence="3">The sequence shown here is derived from an EMBL/GenBank/DDBJ whole genome shotgun (WGS) entry which is preliminary data.</text>
</comment>
<dbReference type="Proteomes" id="UP000254258">
    <property type="component" value="Unassembled WGS sequence"/>
</dbReference>
<organism evidence="3 4">
    <name type="scientific">Dyella monticola</name>
    <dbReference type="NCBI Taxonomy" id="1927958"/>
    <lineage>
        <taxon>Bacteria</taxon>
        <taxon>Pseudomonadati</taxon>
        <taxon>Pseudomonadota</taxon>
        <taxon>Gammaproteobacteria</taxon>
        <taxon>Lysobacterales</taxon>
        <taxon>Rhodanobacteraceae</taxon>
        <taxon>Dyella</taxon>
    </lineage>
</organism>
<dbReference type="InterPro" id="IPR008635">
    <property type="entry name" value="Coiled_stalk_dom"/>
</dbReference>
<dbReference type="InterPro" id="IPR008640">
    <property type="entry name" value="Adhesin_Head_dom"/>
</dbReference>
<dbReference type="Pfam" id="PF05658">
    <property type="entry name" value="YadA_head"/>
    <property type="match status" value="2"/>
</dbReference>
<proteinExistence type="predicted"/>
<feature type="domain" description="Trimeric autotransporter adhesin YadA-like stalk" evidence="2">
    <location>
        <begin position="179"/>
        <end position="209"/>
    </location>
</feature>
<reference evidence="3 4" key="1">
    <citation type="submission" date="2018-07" db="EMBL/GenBank/DDBJ databases">
        <title>Dyella monticola sp. nov. and Dyella psychrodurans sp. nov. isolated from monsoon evergreen broad-leaved forest soil of Dinghu Mountain, China.</title>
        <authorList>
            <person name="Gao Z."/>
            <person name="Qiu L."/>
        </authorList>
    </citation>
    <scope>NUCLEOTIDE SEQUENCE [LARGE SCALE GENOMIC DNA]</scope>
    <source>
        <strain evidence="3 4">4G-K06</strain>
    </source>
</reference>
<dbReference type="SUPFAM" id="SSF101967">
    <property type="entry name" value="Adhesin YadA, collagen-binding domain"/>
    <property type="match status" value="2"/>
</dbReference>
<dbReference type="Pfam" id="PF05662">
    <property type="entry name" value="YadA_stalk"/>
    <property type="match status" value="3"/>
</dbReference>
<name>A0A370WRP4_9GAMM</name>
<evidence type="ECO:0000313" key="4">
    <source>
        <dbReference type="Proteomes" id="UP000254258"/>
    </source>
</evidence>
<evidence type="ECO:0000259" key="2">
    <source>
        <dbReference type="Pfam" id="PF05662"/>
    </source>
</evidence>
<dbReference type="GO" id="GO:0019867">
    <property type="term" value="C:outer membrane"/>
    <property type="evidence" value="ECO:0007669"/>
    <property type="project" value="InterPro"/>
</dbReference>
<dbReference type="EMBL" id="QRBE01000024">
    <property type="protein sequence ID" value="RDS78780.1"/>
    <property type="molecule type" value="Genomic_DNA"/>
</dbReference>
<feature type="domain" description="Trimeric autotransporter adhesin YadA-like stalk" evidence="2">
    <location>
        <begin position="1"/>
        <end position="37"/>
    </location>
</feature>
<feature type="non-terminal residue" evidence="3">
    <location>
        <position position="1"/>
    </location>
</feature>
<protein>
    <submittedName>
        <fullName evidence="3">Uncharacterized protein</fullName>
    </submittedName>
</protein>
<accession>A0A370WRP4</accession>
<feature type="domain" description="Trimeric autotransporter adhesin YadA-like stalk" evidence="2">
    <location>
        <begin position="76"/>
        <end position="107"/>
    </location>
</feature>
<dbReference type="AlphaFoldDB" id="A0A370WRP4"/>
<feature type="domain" description="Trimeric autotransporter adhesin YadA-like head" evidence="1">
    <location>
        <begin position="149"/>
        <end position="173"/>
    </location>
</feature>
<dbReference type="Gene3D" id="2.150.10.10">
    <property type="entry name" value="Serralysin-like metalloprotease, C-terminal"/>
    <property type="match status" value="3"/>
</dbReference>
<evidence type="ECO:0000259" key="1">
    <source>
        <dbReference type="Pfam" id="PF05658"/>
    </source>
</evidence>
<feature type="domain" description="Trimeric autotransporter adhesin YadA-like head" evidence="1">
    <location>
        <begin position="121"/>
        <end position="147"/>
    </location>
</feature>
<dbReference type="InterPro" id="IPR011049">
    <property type="entry name" value="Serralysin-like_metalloprot_C"/>
</dbReference>
<sequence>KIVNVALGEVSATSTDAINGSQLNATDQALSNLQDALENGGVIDPGTGQSLAVTYSNATKNIISLGNLGTPVEVMNVATGLAPNDAVNVDQLNGAITTLTNSLSASLRYVKVNATGADANATGANAVAIGSAASATIAGAVAIGTGARASGTNSVAIGINSAATGANTVSVGSIGNERKIVNVDDGDISDGSTDAINGGQLFNALGTFQAAVAAIRSELRAEMQAEMQSLRGAMTAIQTEMPLLHRQSGQLDEHPAAP</sequence>
<keyword evidence="4" id="KW-1185">Reference proteome</keyword>
<evidence type="ECO:0000313" key="3">
    <source>
        <dbReference type="EMBL" id="RDS78780.1"/>
    </source>
</evidence>
<gene>
    <name evidence="3" type="ORF">DWU98_21175</name>
</gene>